<protein>
    <submittedName>
        <fullName evidence="1">Uncharacterized protein</fullName>
    </submittedName>
</protein>
<evidence type="ECO:0000313" key="2">
    <source>
        <dbReference type="Proteomes" id="UP000297280"/>
    </source>
</evidence>
<reference evidence="1 2" key="1">
    <citation type="submission" date="2017-12" db="EMBL/GenBank/DDBJ databases">
        <title>Comparative genomics of Botrytis spp.</title>
        <authorList>
            <person name="Valero-Jimenez C.A."/>
            <person name="Tapia P."/>
            <person name="Veloso J."/>
            <person name="Silva-Moreno E."/>
            <person name="Staats M."/>
            <person name="Valdes J.H."/>
            <person name="Van Kan J.A.L."/>
        </authorList>
    </citation>
    <scope>NUCLEOTIDE SEQUENCE [LARGE SCALE GENOMIC DNA]</scope>
    <source>
        <strain evidence="1 2">MUCL3349</strain>
    </source>
</reference>
<organism evidence="1 2">
    <name type="scientific">Botrytis porri</name>
    <dbReference type="NCBI Taxonomy" id="87229"/>
    <lineage>
        <taxon>Eukaryota</taxon>
        <taxon>Fungi</taxon>
        <taxon>Dikarya</taxon>
        <taxon>Ascomycota</taxon>
        <taxon>Pezizomycotina</taxon>
        <taxon>Leotiomycetes</taxon>
        <taxon>Helotiales</taxon>
        <taxon>Sclerotiniaceae</taxon>
        <taxon>Botrytis</taxon>
    </lineage>
</organism>
<comment type="caution">
    <text evidence="1">The sequence shown here is derived from an EMBL/GenBank/DDBJ whole genome shotgun (WGS) entry which is preliminary data.</text>
</comment>
<keyword evidence="2" id="KW-1185">Reference proteome</keyword>
<evidence type="ECO:0000313" key="1">
    <source>
        <dbReference type="EMBL" id="TGO86203.1"/>
    </source>
</evidence>
<sequence length="84" mass="9265">MPAYSPTETSLDWMENMATENWRRGLGSFDVRAVKKLTSHISLCRTSFGSGQVKTALNLWKAGPQAQDGLKLLEAEICSGYISI</sequence>
<dbReference type="EMBL" id="PQXO01000323">
    <property type="protein sequence ID" value="TGO86203.1"/>
    <property type="molecule type" value="Genomic_DNA"/>
</dbReference>
<gene>
    <name evidence="1" type="ORF">BPOR_0324g00030</name>
</gene>
<name>A0A4Z1KJD9_9HELO</name>
<dbReference type="AlphaFoldDB" id="A0A4Z1KJD9"/>
<dbReference type="Proteomes" id="UP000297280">
    <property type="component" value="Unassembled WGS sequence"/>
</dbReference>
<proteinExistence type="predicted"/>
<accession>A0A4Z1KJD9</accession>